<name>A0A402CN14_RHOWR</name>
<evidence type="ECO:0000313" key="2">
    <source>
        <dbReference type="Proteomes" id="UP000287519"/>
    </source>
</evidence>
<sequence>MSITTQAGVDVVVPKKRARAAAMVIAAALMIEHVRADALGGT</sequence>
<dbReference type="Proteomes" id="UP000287519">
    <property type="component" value="Unassembled WGS sequence"/>
</dbReference>
<evidence type="ECO:0000313" key="1">
    <source>
        <dbReference type="EMBL" id="GCE44919.1"/>
    </source>
</evidence>
<reference evidence="1 2" key="1">
    <citation type="submission" date="2018-11" db="EMBL/GenBank/DDBJ databases">
        <title>Microbial catabolism of amino acid.</title>
        <authorList>
            <person name="Hibi M."/>
            <person name="Ogawa J."/>
        </authorList>
    </citation>
    <scope>NUCLEOTIDE SEQUENCE [LARGE SCALE GENOMIC DNA]</scope>
    <source>
        <strain evidence="1 2">C31-06</strain>
    </source>
</reference>
<keyword evidence="2" id="KW-1185">Reference proteome</keyword>
<comment type="caution">
    <text evidence="1">The sequence shown here is derived from an EMBL/GenBank/DDBJ whole genome shotgun (WGS) entry which is preliminary data.</text>
</comment>
<proteinExistence type="predicted"/>
<protein>
    <submittedName>
        <fullName evidence="1">Uncharacterized protein</fullName>
    </submittedName>
</protein>
<gene>
    <name evidence="1" type="ORF">Rhow_000545</name>
</gene>
<accession>A0A402CN14</accession>
<dbReference type="AlphaFoldDB" id="A0A402CN14"/>
<organism evidence="1 2">
    <name type="scientific">Rhodococcus wratislaviensis</name>
    <name type="common">Tsukamurella wratislaviensis</name>
    <dbReference type="NCBI Taxonomy" id="44752"/>
    <lineage>
        <taxon>Bacteria</taxon>
        <taxon>Bacillati</taxon>
        <taxon>Actinomycetota</taxon>
        <taxon>Actinomycetes</taxon>
        <taxon>Mycobacteriales</taxon>
        <taxon>Nocardiaceae</taxon>
        <taxon>Rhodococcus</taxon>
    </lineage>
</organism>
<dbReference type="EMBL" id="BHYM01000119">
    <property type="protein sequence ID" value="GCE44919.1"/>
    <property type="molecule type" value="Genomic_DNA"/>
</dbReference>